<reference evidence="1 2" key="1">
    <citation type="journal article" date="2022" name="Hortic Res">
        <title>A haplotype resolved chromosomal level avocado genome allows analysis of novel avocado genes.</title>
        <authorList>
            <person name="Nath O."/>
            <person name="Fletcher S.J."/>
            <person name="Hayward A."/>
            <person name="Shaw L.M."/>
            <person name="Masouleh A.K."/>
            <person name="Furtado A."/>
            <person name="Henry R.J."/>
            <person name="Mitter N."/>
        </authorList>
    </citation>
    <scope>NUCLEOTIDE SEQUENCE [LARGE SCALE GENOMIC DNA]</scope>
    <source>
        <strain evidence="2">cv. Hass</strain>
        <tissue evidence="1">Leaves</tissue>
    </source>
</reference>
<protein>
    <submittedName>
        <fullName evidence="1">Uncharacterized protein</fullName>
    </submittedName>
</protein>
<dbReference type="Proteomes" id="UP001234297">
    <property type="component" value="Chromosome 5"/>
</dbReference>
<dbReference type="EMBL" id="CM056813">
    <property type="protein sequence ID" value="KAJ8641880.1"/>
    <property type="molecule type" value="Genomic_DNA"/>
</dbReference>
<name>A0ACC2M8B6_PERAE</name>
<comment type="caution">
    <text evidence="1">The sequence shown here is derived from an EMBL/GenBank/DDBJ whole genome shotgun (WGS) entry which is preliminary data.</text>
</comment>
<organism evidence="1 2">
    <name type="scientific">Persea americana</name>
    <name type="common">Avocado</name>
    <dbReference type="NCBI Taxonomy" id="3435"/>
    <lineage>
        <taxon>Eukaryota</taxon>
        <taxon>Viridiplantae</taxon>
        <taxon>Streptophyta</taxon>
        <taxon>Embryophyta</taxon>
        <taxon>Tracheophyta</taxon>
        <taxon>Spermatophyta</taxon>
        <taxon>Magnoliopsida</taxon>
        <taxon>Magnoliidae</taxon>
        <taxon>Laurales</taxon>
        <taxon>Lauraceae</taxon>
        <taxon>Persea</taxon>
    </lineage>
</organism>
<gene>
    <name evidence="1" type="ORF">MRB53_018574</name>
</gene>
<evidence type="ECO:0000313" key="2">
    <source>
        <dbReference type="Proteomes" id="UP001234297"/>
    </source>
</evidence>
<evidence type="ECO:0000313" key="1">
    <source>
        <dbReference type="EMBL" id="KAJ8641880.1"/>
    </source>
</evidence>
<keyword evidence="2" id="KW-1185">Reference proteome</keyword>
<proteinExistence type="predicted"/>
<sequence>MVSGKIRKRSNHKHRSTRCFFFFFFLSHLLSYFERFLTGKRSTLSFGKSSIWLLLGEFYGFFFLGIAGDIVLIINGRKKKDSVSSEKR</sequence>
<accession>A0ACC2M8B6</accession>